<dbReference type="AlphaFoldDB" id="A0A820WK09"/>
<dbReference type="EMBL" id="CAJOBG010055976">
    <property type="protein sequence ID" value="CAF4518654.1"/>
    <property type="molecule type" value="Genomic_DNA"/>
</dbReference>
<name>A0A820WK09_9BILA</name>
<keyword evidence="2" id="KW-1185">Reference proteome</keyword>
<evidence type="ECO:0000313" key="2">
    <source>
        <dbReference type="Proteomes" id="UP000663866"/>
    </source>
</evidence>
<proteinExistence type="predicted"/>
<feature type="non-terminal residue" evidence="1">
    <location>
        <position position="38"/>
    </location>
</feature>
<evidence type="ECO:0000313" key="1">
    <source>
        <dbReference type="EMBL" id="CAF4518654.1"/>
    </source>
</evidence>
<protein>
    <submittedName>
        <fullName evidence="1">Uncharacterized protein</fullName>
    </submittedName>
</protein>
<sequence length="38" mass="4627">MQTSTTDLFHTVRPRSRTILRAWRVAKRLEERDRRVTS</sequence>
<gene>
    <name evidence="1" type="ORF">OVN521_LOCUS41718</name>
</gene>
<comment type="caution">
    <text evidence="1">The sequence shown here is derived from an EMBL/GenBank/DDBJ whole genome shotgun (WGS) entry which is preliminary data.</text>
</comment>
<accession>A0A820WK09</accession>
<reference evidence="1" key="1">
    <citation type="submission" date="2021-02" db="EMBL/GenBank/DDBJ databases">
        <authorList>
            <person name="Nowell W R."/>
        </authorList>
    </citation>
    <scope>NUCLEOTIDE SEQUENCE</scope>
</reference>
<dbReference type="Proteomes" id="UP000663866">
    <property type="component" value="Unassembled WGS sequence"/>
</dbReference>
<organism evidence="1 2">
    <name type="scientific">Rotaria magnacalcarata</name>
    <dbReference type="NCBI Taxonomy" id="392030"/>
    <lineage>
        <taxon>Eukaryota</taxon>
        <taxon>Metazoa</taxon>
        <taxon>Spiralia</taxon>
        <taxon>Gnathifera</taxon>
        <taxon>Rotifera</taxon>
        <taxon>Eurotatoria</taxon>
        <taxon>Bdelloidea</taxon>
        <taxon>Philodinida</taxon>
        <taxon>Philodinidae</taxon>
        <taxon>Rotaria</taxon>
    </lineage>
</organism>